<evidence type="ECO:0000259" key="4">
    <source>
        <dbReference type="PROSITE" id="PS50949"/>
    </source>
</evidence>
<dbReference type="SMART" id="SM00895">
    <property type="entry name" value="FCD"/>
    <property type="match status" value="1"/>
</dbReference>
<dbReference type="PANTHER" id="PTHR43537">
    <property type="entry name" value="TRANSCRIPTIONAL REGULATOR, GNTR FAMILY"/>
    <property type="match status" value="1"/>
</dbReference>
<feature type="domain" description="HTH gntR-type" evidence="4">
    <location>
        <begin position="19"/>
        <end position="86"/>
    </location>
</feature>
<dbReference type="InterPro" id="IPR036390">
    <property type="entry name" value="WH_DNA-bd_sf"/>
</dbReference>
<dbReference type="PANTHER" id="PTHR43537:SF53">
    <property type="entry name" value="HTH-TYPE TRANSCRIPTIONAL REPRESSOR NANR"/>
    <property type="match status" value="1"/>
</dbReference>
<dbReference type="InterPro" id="IPR000524">
    <property type="entry name" value="Tscrpt_reg_HTH_GntR"/>
</dbReference>
<dbReference type="InterPro" id="IPR008920">
    <property type="entry name" value="TF_FadR/GntR_C"/>
</dbReference>
<protein>
    <submittedName>
        <fullName evidence="5">GntR family transcriptional regulator</fullName>
    </submittedName>
</protein>
<dbReference type="OrthoDB" id="5243844at2"/>
<dbReference type="PROSITE" id="PS50949">
    <property type="entry name" value="HTH_GNTR"/>
    <property type="match status" value="1"/>
</dbReference>
<keyword evidence="6" id="KW-1185">Reference proteome</keyword>
<reference evidence="5 6" key="1">
    <citation type="submission" date="2018-11" db="EMBL/GenBank/DDBJ databases">
        <title>Photobacterium sp. BEI247 sp. nov., a marine bacterium isolated from Yongle Blue Hole in the South China Sea.</title>
        <authorList>
            <person name="Wang X."/>
        </authorList>
    </citation>
    <scope>NUCLEOTIDE SEQUENCE [LARGE SCALE GENOMIC DNA]</scope>
    <source>
        <strain evidence="6">BEI247</strain>
    </source>
</reference>
<name>A0A444JWW2_9GAMM</name>
<keyword evidence="2" id="KW-0238">DNA-binding</keyword>
<evidence type="ECO:0000256" key="3">
    <source>
        <dbReference type="ARBA" id="ARBA00023163"/>
    </source>
</evidence>
<evidence type="ECO:0000313" key="6">
    <source>
        <dbReference type="Proteomes" id="UP000287563"/>
    </source>
</evidence>
<dbReference type="GO" id="GO:0003700">
    <property type="term" value="F:DNA-binding transcription factor activity"/>
    <property type="evidence" value="ECO:0007669"/>
    <property type="project" value="InterPro"/>
</dbReference>
<keyword evidence="3" id="KW-0804">Transcription</keyword>
<gene>
    <name evidence="5" type="ORF">EDI28_06040</name>
</gene>
<proteinExistence type="predicted"/>
<evidence type="ECO:0000256" key="1">
    <source>
        <dbReference type="ARBA" id="ARBA00023015"/>
    </source>
</evidence>
<dbReference type="InterPro" id="IPR036388">
    <property type="entry name" value="WH-like_DNA-bd_sf"/>
</dbReference>
<dbReference type="SUPFAM" id="SSF48008">
    <property type="entry name" value="GntR ligand-binding domain-like"/>
    <property type="match status" value="1"/>
</dbReference>
<accession>A0A444JWW2</accession>
<keyword evidence="1" id="KW-0805">Transcription regulation</keyword>
<dbReference type="Proteomes" id="UP000287563">
    <property type="component" value="Unassembled WGS sequence"/>
</dbReference>
<dbReference type="EMBL" id="RJLM01000001">
    <property type="protein sequence ID" value="RWX57573.1"/>
    <property type="molecule type" value="Genomic_DNA"/>
</dbReference>
<organism evidence="5 6">
    <name type="scientific">Photobacterium chitinilyticum</name>
    <dbReference type="NCBI Taxonomy" id="2485123"/>
    <lineage>
        <taxon>Bacteria</taxon>
        <taxon>Pseudomonadati</taxon>
        <taxon>Pseudomonadota</taxon>
        <taxon>Gammaproteobacteria</taxon>
        <taxon>Vibrionales</taxon>
        <taxon>Vibrionaceae</taxon>
        <taxon>Photobacterium</taxon>
    </lineage>
</organism>
<dbReference type="AlphaFoldDB" id="A0A444JWW2"/>
<dbReference type="Pfam" id="PF00392">
    <property type="entry name" value="GntR"/>
    <property type="match status" value="1"/>
</dbReference>
<dbReference type="Pfam" id="PF07729">
    <property type="entry name" value="FCD"/>
    <property type="match status" value="1"/>
</dbReference>
<dbReference type="Gene3D" id="1.10.10.10">
    <property type="entry name" value="Winged helix-like DNA-binding domain superfamily/Winged helix DNA-binding domain"/>
    <property type="match status" value="1"/>
</dbReference>
<dbReference type="GO" id="GO:0003677">
    <property type="term" value="F:DNA binding"/>
    <property type="evidence" value="ECO:0007669"/>
    <property type="project" value="UniProtKB-KW"/>
</dbReference>
<comment type="caution">
    <text evidence="5">The sequence shown here is derived from an EMBL/GenBank/DDBJ whole genome shotgun (WGS) entry which is preliminary data.</text>
</comment>
<evidence type="ECO:0000313" key="5">
    <source>
        <dbReference type="EMBL" id="RWX57573.1"/>
    </source>
</evidence>
<dbReference type="RefSeq" id="WP_128782880.1">
    <property type="nucleotide sequence ID" value="NZ_RJLM01000001.1"/>
</dbReference>
<dbReference type="Gene3D" id="1.20.120.530">
    <property type="entry name" value="GntR ligand-binding domain-like"/>
    <property type="match status" value="1"/>
</dbReference>
<evidence type="ECO:0000256" key="2">
    <source>
        <dbReference type="ARBA" id="ARBA00023125"/>
    </source>
</evidence>
<dbReference type="SMART" id="SM00345">
    <property type="entry name" value="HTH_GNTR"/>
    <property type="match status" value="1"/>
</dbReference>
<sequence>MSEIKQPRLKTTASAQTGLTQDDVVYGHIFDAILEQRLPSNTKLNEEALGEIFGVSRTIIRRALLRLSVEKIVNIRPNRGAIVASPSVEEAKQILKAREVLELAITELAVEHATSEQIESLRQLIIEEHQAFEQGDLGRGIRLSCEFHIRLGDMANNSPLLSFQRSIVSQTSLVIALYEAGSRSQCSFEEHNSLLNAIESGDKTRVLNLVKTHLEHIKSKLVLDEEATTKDLHTVFSDIMTKKQPIISNR</sequence>
<dbReference type="InterPro" id="IPR011711">
    <property type="entry name" value="GntR_C"/>
</dbReference>
<dbReference type="SUPFAM" id="SSF46785">
    <property type="entry name" value="Winged helix' DNA-binding domain"/>
    <property type="match status" value="1"/>
</dbReference>